<feature type="signal peptide" evidence="1">
    <location>
        <begin position="1"/>
        <end position="18"/>
    </location>
</feature>
<protein>
    <submittedName>
        <fullName evidence="2">Uncharacterized protein</fullName>
    </submittedName>
</protein>
<comment type="caution">
    <text evidence="2">The sequence shown here is derived from an EMBL/GenBank/DDBJ whole genome shotgun (WGS) entry which is preliminary data.</text>
</comment>
<proteinExistence type="predicted"/>
<evidence type="ECO:0000256" key="1">
    <source>
        <dbReference type="SAM" id="SignalP"/>
    </source>
</evidence>
<gene>
    <name evidence="2" type="ORF">RAMLITH_22650</name>
</gene>
<organism evidence="2 3">
    <name type="scientific">Ramlibacter lithotrophicus</name>
    <dbReference type="NCBI Taxonomy" id="2606681"/>
    <lineage>
        <taxon>Bacteria</taxon>
        <taxon>Pseudomonadati</taxon>
        <taxon>Pseudomonadota</taxon>
        <taxon>Betaproteobacteria</taxon>
        <taxon>Burkholderiales</taxon>
        <taxon>Comamonadaceae</taxon>
        <taxon>Ramlibacter</taxon>
    </lineage>
</organism>
<dbReference type="Proteomes" id="UP000521868">
    <property type="component" value="Unassembled WGS sequence"/>
</dbReference>
<dbReference type="EMBL" id="VTOX01000011">
    <property type="protein sequence ID" value="NKE68625.1"/>
    <property type="molecule type" value="Genomic_DNA"/>
</dbReference>
<sequence>MNRWIVVASLALSLVACASQPSEREMNYLASALTKVSAAVDATARHRRSADGLDESQLLQAATAHDPSLLKPFGGLTVRVLRDGRDSAVLVCKAGGGGALLEDAGCTAKMDVHRWNQDASNRCEFSLNVKQVCAR</sequence>
<dbReference type="AlphaFoldDB" id="A0A7X6DK50"/>
<evidence type="ECO:0000313" key="3">
    <source>
        <dbReference type="Proteomes" id="UP000521868"/>
    </source>
</evidence>
<dbReference type="RefSeq" id="WP_168109751.1">
    <property type="nucleotide sequence ID" value="NZ_VTOX01000011.1"/>
</dbReference>
<dbReference type="PROSITE" id="PS51257">
    <property type="entry name" value="PROKAR_LIPOPROTEIN"/>
    <property type="match status" value="1"/>
</dbReference>
<evidence type="ECO:0000313" key="2">
    <source>
        <dbReference type="EMBL" id="NKE68625.1"/>
    </source>
</evidence>
<reference evidence="2 3" key="1">
    <citation type="journal article" date="2020" name="Nature">
        <title>Bacterial chemolithoautotrophy via manganese oxidation.</title>
        <authorList>
            <person name="Yu H."/>
            <person name="Leadbetter J.R."/>
        </authorList>
    </citation>
    <scope>NUCLEOTIDE SEQUENCE [LARGE SCALE GENOMIC DNA]</scope>
    <source>
        <strain evidence="2 3">RBP-1</strain>
    </source>
</reference>
<name>A0A7X6DK50_9BURK</name>
<keyword evidence="1" id="KW-0732">Signal</keyword>
<keyword evidence="3" id="KW-1185">Reference proteome</keyword>
<accession>A0A7X6DK50</accession>
<feature type="chain" id="PRO_5031576236" evidence="1">
    <location>
        <begin position="19"/>
        <end position="135"/>
    </location>
</feature>